<accession>A0A834BG58</accession>
<gene>
    <name evidence="1" type="ORF">HJG60_016095</name>
</gene>
<comment type="caution">
    <text evidence="1">The sequence shown here is derived from an EMBL/GenBank/DDBJ whole genome shotgun (WGS) entry which is preliminary data.</text>
</comment>
<sequence>MTERVEQGICITFCIKLEHSSTETIWMIQEAAAVGNWIQYSPNQNPSKLFYGYQQNDPTVYMARLKTQKSQHDTEEEQRWRDWPCLTSRLTRQVGIPNIPNHCCQKCLYPCGYFCSYLKRIASSHWPPGASTSCLYMNVPDCCP</sequence>
<dbReference type="AlphaFoldDB" id="A0A834BG58"/>
<proteinExistence type="predicted"/>
<dbReference type="EMBL" id="JABVXQ010000001">
    <property type="protein sequence ID" value="KAF6132492.1"/>
    <property type="molecule type" value="Genomic_DNA"/>
</dbReference>
<protein>
    <submittedName>
        <fullName evidence="1">RAS like family 12</fullName>
    </submittedName>
</protein>
<evidence type="ECO:0000313" key="2">
    <source>
        <dbReference type="Proteomes" id="UP000664940"/>
    </source>
</evidence>
<evidence type="ECO:0000313" key="1">
    <source>
        <dbReference type="EMBL" id="KAF6132492.1"/>
    </source>
</evidence>
<dbReference type="Proteomes" id="UP000664940">
    <property type="component" value="Unassembled WGS sequence"/>
</dbReference>
<organism evidence="1 2">
    <name type="scientific">Phyllostomus discolor</name>
    <name type="common">pale spear-nosed bat</name>
    <dbReference type="NCBI Taxonomy" id="89673"/>
    <lineage>
        <taxon>Eukaryota</taxon>
        <taxon>Metazoa</taxon>
        <taxon>Chordata</taxon>
        <taxon>Craniata</taxon>
        <taxon>Vertebrata</taxon>
        <taxon>Euteleostomi</taxon>
        <taxon>Mammalia</taxon>
        <taxon>Eutheria</taxon>
        <taxon>Laurasiatheria</taxon>
        <taxon>Chiroptera</taxon>
        <taxon>Yangochiroptera</taxon>
        <taxon>Phyllostomidae</taxon>
        <taxon>Phyllostominae</taxon>
        <taxon>Phyllostomus</taxon>
    </lineage>
</organism>
<name>A0A834BG58_9CHIR</name>
<reference evidence="1 2" key="1">
    <citation type="journal article" date="2020" name="Nature">
        <title>Six reference-quality genomes reveal evolution of bat adaptations.</title>
        <authorList>
            <person name="Jebb D."/>
            <person name="Huang Z."/>
            <person name="Pippel M."/>
            <person name="Hughes G.M."/>
            <person name="Lavrichenko K."/>
            <person name="Devanna P."/>
            <person name="Winkler S."/>
            <person name="Jermiin L.S."/>
            <person name="Skirmuntt E.C."/>
            <person name="Katzourakis A."/>
            <person name="Burkitt-Gray L."/>
            <person name="Ray D.A."/>
            <person name="Sullivan K.A.M."/>
            <person name="Roscito J.G."/>
            <person name="Kirilenko B.M."/>
            <person name="Davalos L.M."/>
            <person name="Corthals A.P."/>
            <person name="Power M.L."/>
            <person name="Jones G."/>
            <person name="Ransome R.D."/>
            <person name="Dechmann D.K.N."/>
            <person name="Locatelli A.G."/>
            <person name="Puechmaille S.J."/>
            <person name="Fedrigo O."/>
            <person name="Jarvis E.D."/>
            <person name="Hiller M."/>
            <person name="Vernes S.C."/>
            <person name="Myers E.W."/>
            <person name="Teeling E.C."/>
        </authorList>
    </citation>
    <scope>NUCLEOTIDE SEQUENCE [LARGE SCALE GENOMIC DNA]</scope>
    <source>
        <strain evidence="1">Bat1K_MPI-CBG_1</strain>
    </source>
</reference>